<dbReference type="FunFam" id="1.20.1250.20:FF:000055">
    <property type="entry name" value="Facilitated trehalose transporter Tret1-2 homolog"/>
    <property type="match status" value="1"/>
</dbReference>
<feature type="transmembrane region" description="Helical" evidence="8">
    <location>
        <begin position="136"/>
        <end position="155"/>
    </location>
</feature>
<dbReference type="PANTHER" id="PTHR48021:SF46">
    <property type="entry name" value="MAJOR FACILITATOR SUPERFAMILY (MFS) PROFILE DOMAIN-CONTAINING PROTEIN"/>
    <property type="match status" value="1"/>
</dbReference>
<dbReference type="PROSITE" id="PS51257">
    <property type="entry name" value="PROKAR_LIPOPROTEIN"/>
    <property type="match status" value="1"/>
</dbReference>
<evidence type="ECO:0000256" key="5">
    <source>
        <dbReference type="ARBA" id="ARBA00023136"/>
    </source>
</evidence>
<dbReference type="InterPro" id="IPR005829">
    <property type="entry name" value="Sugar_transporter_CS"/>
</dbReference>
<dbReference type="InterPro" id="IPR036259">
    <property type="entry name" value="MFS_trans_sf"/>
</dbReference>
<evidence type="ECO:0000256" key="8">
    <source>
        <dbReference type="SAM" id="Phobius"/>
    </source>
</evidence>
<evidence type="ECO:0000256" key="3">
    <source>
        <dbReference type="ARBA" id="ARBA00022692"/>
    </source>
</evidence>
<feature type="transmembrane region" description="Helical" evidence="8">
    <location>
        <begin position="49"/>
        <end position="74"/>
    </location>
</feature>
<dbReference type="InterPro" id="IPR050549">
    <property type="entry name" value="MFS_Trehalose_Transporter"/>
</dbReference>
<comment type="similarity">
    <text evidence="7">Belongs to the major facilitator superfamily. Sugar transporter (TC 2.A.1.1) family. Trehalose transporter subfamily.</text>
</comment>
<dbReference type="SUPFAM" id="SSF103473">
    <property type="entry name" value="MFS general substrate transporter"/>
    <property type="match status" value="1"/>
</dbReference>
<evidence type="ECO:0000313" key="11">
    <source>
        <dbReference type="Proteomes" id="UP000327044"/>
    </source>
</evidence>
<evidence type="ECO:0000256" key="1">
    <source>
        <dbReference type="ARBA" id="ARBA00004651"/>
    </source>
</evidence>
<dbReference type="Pfam" id="PF00083">
    <property type="entry name" value="Sugar_tr"/>
    <property type="match status" value="1"/>
</dbReference>
<organism evidence="10 11">
    <name type="scientific">Photinus pyralis</name>
    <name type="common">Common eastern firefly</name>
    <name type="synonym">Lampyris pyralis</name>
    <dbReference type="NCBI Taxonomy" id="7054"/>
    <lineage>
        <taxon>Eukaryota</taxon>
        <taxon>Metazoa</taxon>
        <taxon>Ecdysozoa</taxon>
        <taxon>Arthropoda</taxon>
        <taxon>Hexapoda</taxon>
        <taxon>Insecta</taxon>
        <taxon>Pterygota</taxon>
        <taxon>Neoptera</taxon>
        <taxon>Endopterygota</taxon>
        <taxon>Coleoptera</taxon>
        <taxon>Polyphaga</taxon>
        <taxon>Elateriformia</taxon>
        <taxon>Elateroidea</taxon>
        <taxon>Lampyridae</taxon>
        <taxon>Lampyrinae</taxon>
        <taxon>Photinus</taxon>
    </lineage>
</organism>
<feature type="transmembrane region" description="Helical" evidence="8">
    <location>
        <begin position="105"/>
        <end position="124"/>
    </location>
</feature>
<keyword evidence="6" id="KW-0325">Glycoprotein</keyword>
<evidence type="ECO:0000256" key="4">
    <source>
        <dbReference type="ARBA" id="ARBA00022989"/>
    </source>
</evidence>
<comment type="subcellular location">
    <subcellularLocation>
        <location evidence="1">Cell membrane</location>
        <topology evidence="1">Multi-pass membrane protein</topology>
    </subcellularLocation>
</comment>
<dbReference type="PROSITE" id="PS00216">
    <property type="entry name" value="SUGAR_TRANSPORT_1"/>
    <property type="match status" value="2"/>
</dbReference>
<evidence type="ECO:0000259" key="9">
    <source>
        <dbReference type="PROSITE" id="PS50850"/>
    </source>
</evidence>
<proteinExistence type="inferred from homology"/>
<evidence type="ECO:0000256" key="6">
    <source>
        <dbReference type="ARBA" id="ARBA00023180"/>
    </source>
</evidence>
<evidence type="ECO:0000256" key="2">
    <source>
        <dbReference type="ARBA" id="ARBA00022475"/>
    </source>
</evidence>
<keyword evidence="5 8" id="KW-0472">Membrane</keyword>
<feature type="transmembrane region" description="Helical" evidence="8">
    <location>
        <begin position="282"/>
        <end position="306"/>
    </location>
</feature>
<keyword evidence="3 8" id="KW-0812">Transmembrane</keyword>
<feature type="transmembrane region" description="Helical" evidence="8">
    <location>
        <begin position="347"/>
        <end position="372"/>
    </location>
</feature>
<dbReference type="EMBL" id="VVIM01000007">
    <property type="protein sequence ID" value="KAB0796205.1"/>
    <property type="molecule type" value="Genomic_DNA"/>
</dbReference>
<dbReference type="InterPro" id="IPR020846">
    <property type="entry name" value="MFS_dom"/>
</dbReference>
<dbReference type="OrthoDB" id="6133115at2759"/>
<dbReference type="Proteomes" id="UP000327044">
    <property type="component" value="Unassembled WGS sequence"/>
</dbReference>
<reference evidence="10 11" key="1">
    <citation type="journal article" date="2018" name="Elife">
        <title>Firefly genomes illuminate parallel origins of bioluminescence in beetles.</title>
        <authorList>
            <person name="Fallon T.R."/>
            <person name="Lower S.E."/>
            <person name="Chang C.H."/>
            <person name="Bessho-Uehara M."/>
            <person name="Martin G.J."/>
            <person name="Bewick A.J."/>
            <person name="Behringer M."/>
            <person name="Debat H.J."/>
            <person name="Wong I."/>
            <person name="Day J.C."/>
            <person name="Suvorov A."/>
            <person name="Silva C.J."/>
            <person name="Stanger-Hall K.F."/>
            <person name="Hall D.W."/>
            <person name="Schmitz R.J."/>
            <person name="Nelson D.R."/>
            <person name="Lewis S.M."/>
            <person name="Shigenobu S."/>
            <person name="Bybee S.M."/>
            <person name="Larracuente A.M."/>
            <person name="Oba Y."/>
            <person name="Weng J.K."/>
        </authorList>
    </citation>
    <scope>NUCLEOTIDE SEQUENCE [LARGE SCALE GENOMIC DNA]</scope>
    <source>
        <strain evidence="10">1611_PpyrPB1</strain>
        <tissue evidence="10">Whole body</tissue>
    </source>
</reference>
<evidence type="ECO:0000256" key="7">
    <source>
        <dbReference type="ARBA" id="ARBA00024348"/>
    </source>
</evidence>
<gene>
    <name evidence="10" type="ORF">PPYR_10266</name>
</gene>
<dbReference type="GO" id="GO:0022857">
    <property type="term" value="F:transmembrane transporter activity"/>
    <property type="evidence" value="ECO:0007669"/>
    <property type="project" value="InterPro"/>
</dbReference>
<feature type="transmembrane region" description="Helical" evidence="8">
    <location>
        <begin position="384"/>
        <end position="407"/>
    </location>
</feature>
<accession>A0A5N4AFU9</accession>
<feature type="transmembrane region" description="Helical" evidence="8">
    <location>
        <begin position="313"/>
        <end position="335"/>
    </location>
</feature>
<keyword evidence="2" id="KW-1003">Cell membrane</keyword>
<evidence type="ECO:0000313" key="10">
    <source>
        <dbReference type="EMBL" id="KAB0796205.1"/>
    </source>
</evidence>
<dbReference type="PANTHER" id="PTHR48021">
    <property type="match status" value="1"/>
</dbReference>
<dbReference type="Gene3D" id="1.20.1250.20">
    <property type="entry name" value="MFS general substrate transporter like domains"/>
    <property type="match status" value="1"/>
</dbReference>
<feature type="transmembrane region" description="Helical" evidence="8">
    <location>
        <begin position="413"/>
        <end position="432"/>
    </location>
</feature>
<dbReference type="InterPro" id="IPR005828">
    <property type="entry name" value="MFS_sugar_transport-like"/>
</dbReference>
<feature type="transmembrane region" description="Helical" evidence="8">
    <location>
        <begin position="161"/>
        <end position="185"/>
    </location>
</feature>
<dbReference type="PROSITE" id="PS50850">
    <property type="entry name" value="MFS"/>
    <property type="match status" value="1"/>
</dbReference>
<name>A0A5N4AFU9_PHOPY</name>
<dbReference type="AlphaFoldDB" id="A0A5N4AFU9"/>
<sequence>MLRNTYIYQYLATITGSFSILSCGVNQAWTSPYLPQIINGSYPQISMTSAQGSWCAVMAPLSAPIGALIGALLVDRLGRKYTTLLMAPYTLIMFIFLAFANNLVLISLIRFVIGIVEGVLYTSLPMYLGEISAPEVRGILTASVQFGALLGTLLINVFGLYFSIFTTSLIFAAVPLLHFVTYFWMPESPYYLIKKNKKAEAKAALILLRGSVDVDSEMHSLCEAVSRQESDRKTKMSELVTVRSNRRALLIFVILCTTRKFSGNSPFLFYTAQIFQMAQGSLHPHLSVIIFLTIQIIAAMLSLYLLDRVGRRPIILSSTVVCVITLGIIGLYFYLQDHHVQSVENLRWLPITVLVCYIVFYNIGLELSPVVYVGELFPTNIKAIALGFAETFAAMNGIVTAMLFSILADNYGMFLPFWIFATCCAVGLLLIAKFVPETKNKTLEQIQMELIAGASKSNS</sequence>
<dbReference type="InParanoid" id="A0A5N4AFU9"/>
<feature type="domain" description="Major facilitator superfamily (MFS) profile" evidence="9">
    <location>
        <begin position="5"/>
        <end position="439"/>
    </location>
</feature>
<keyword evidence="11" id="KW-1185">Reference proteome</keyword>
<dbReference type="GO" id="GO:0005886">
    <property type="term" value="C:plasma membrane"/>
    <property type="evidence" value="ECO:0007669"/>
    <property type="project" value="UniProtKB-SubCell"/>
</dbReference>
<keyword evidence="4 8" id="KW-1133">Transmembrane helix</keyword>
<protein>
    <recommendedName>
        <fullName evidence="9">Major facilitator superfamily (MFS) profile domain-containing protein</fullName>
    </recommendedName>
</protein>
<feature type="transmembrane region" description="Helical" evidence="8">
    <location>
        <begin position="81"/>
        <end position="99"/>
    </location>
</feature>
<comment type="caution">
    <text evidence="10">The sequence shown here is derived from an EMBL/GenBank/DDBJ whole genome shotgun (WGS) entry which is preliminary data.</text>
</comment>